<dbReference type="KEGG" id="nci:NCTC10296_00994"/>
<organism evidence="2 3">
    <name type="scientific">Neisseria canis</name>
    <dbReference type="NCBI Taxonomy" id="493"/>
    <lineage>
        <taxon>Bacteria</taxon>
        <taxon>Pseudomonadati</taxon>
        <taxon>Pseudomonadota</taxon>
        <taxon>Betaproteobacteria</taxon>
        <taxon>Neisseriales</taxon>
        <taxon>Neisseriaceae</taxon>
        <taxon>Neisseria</taxon>
    </lineage>
</organism>
<dbReference type="RefSeq" id="WP_085416655.1">
    <property type="nucleotide sequence ID" value="NZ_CAUJPY010000033.1"/>
</dbReference>
<evidence type="ECO:0000256" key="1">
    <source>
        <dbReference type="SAM" id="SignalP"/>
    </source>
</evidence>
<dbReference type="PROSITE" id="PS51257">
    <property type="entry name" value="PROKAR_LIPOPROTEIN"/>
    <property type="match status" value="1"/>
</dbReference>
<sequence>MPIKPVKFLLAMLIAGATVFTFAACYHYIQKHLHPKPDRGPIYFRPGQLIPAGYPRDEYKHPYQIGNLGGKPVKLSAFVARLLEYDDSPGWDPEKNRNYKPPIRTYQSIIESFGFDMRYTDGLLRHLRKDSDRAYEREHNIPGNAWVSVTVLSGSRYPVMPAKYLNRLAAHDIPPPRIKLQERQFGLEVYVLPKDVDYGQIALRNYNDRDIFVARNQAGNITSYIVCSNRKVQQPPCSHSVVMLEDMKIDLSLSYDRQVLKDWKKIESEAEKAVRSFITEPEAIDTETEQGNRLKIHLKMPV</sequence>
<reference evidence="2 3" key="1">
    <citation type="submission" date="2018-12" db="EMBL/GenBank/DDBJ databases">
        <authorList>
            <consortium name="Pathogen Informatics"/>
        </authorList>
    </citation>
    <scope>NUCLEOTIDE SEQUENCE [LARGE SCALE GENOMIC DNA]</scope>
    <source>
        <strain evidence="2 3">NCTC10296</strain>
    </source>
</reference>
<gene>
    <name evidence="2" type="ORF">NCTC10296_00994</name>
</gene>
<proteinExistence type="predicted"/>
<feature type="chain" id="PRO_5019457677" description="Lipoprotein" evidence="1">
    <location>
        <begin position="24"/>
        <end position="302"/>
    </location>
</feature>
<evidence type="ECO:0000313" key="3">
    <source>
        <dbReference type="Proteomes" id="UP000279284"/>
    </source>
</evidence>
<feature type="signal peptide" evidence="1">
    <location>
        <begin position="1"/>
        <end position="23"/>
    </location>
</feature>
<keyword evidence="3" id="KW-1185">Reference proteome</keyword>
<keyword evidence="1" id="KW-0732">Signal</keyword>
<dbReference type="Proteomes" id="UP000279284">
    <property type="component" value="Chromosome"/>
</dbReference>
<dbReference type="EMBL" id="LR134313">
    <property type="protein sequence ID" value="VEF00711.1"/>
    <property type="molecule type" value="Genomic_DNA"/>
</dbReference>
<dbReference type="InterPro" id="IPR049732">
    <property type="entry name" value="Smlt3025-like"/>
</dbReference>
<dbReference type="CDD" id="cd20897">
    <property type="entry name" value="Smlt3025-like"/>
    <property type="match status" value="1"/>
</dbReference>
<accession>A0A448D7K3</accession>
<dbReference type="STRING" id="493.BWD07_07030"/>
<dbReference type="AlphaFoldDB" id="A0A448D7K3"/>
<evidence type="ECO:0008006" key="4">
    <source>
        <dbReference type="Google" id="ProtNLM"/>
    </source>
</evidence>
<evidence type="ECO:0000313" key="2">
    <source>
        <dbReference type="EMBL" id="VEF00711.1"/>
    </source>
</evidence>
<protein>
    <recommendedName>
        <fullName evidence="4">Lipoprotein</fullName>
    </recommendedName>
</protein>
<dbReference type="OrthoDB" id="6677179at2"/>
<name>A0A448D7K3_9NEIS</name>